<dbReference type="GO" id="GO:0005886">
    <property type="term" value="C:plasma membrane"/>
    <property type="evidence" value="ECO:0007669"/>
    <property type="project" value="UniProtKB-SubCell"/>
</dbReference>
<evidence type="ECO:0000256" key="6">
    <source>
        <dbReference type="ARBA" id="ARBA00023136"/>
    </source>
</evidence>
<comment type="function">
    <text evidence="8">Essential cell division protein. May link together the upstream cell division proteins, which are predominantly cytoplasmic, with the downstream cell division proteins, which are predominantly periplasmic.</text>
</comment>
<keyword evidence="5 8" id="KW-1133">Transmembrane helix</keyword>
<evidence type="ECO:0000256" key="4">
    <source>
        <dbReference type="ARBA" id="ARBA00022692"/>
    </source>
</evidence>
<comment type="similarity">
    <text evidence="8">Belongs to the FtsL family.</text>
</comment>
<evidence type="ECO:0000256" key="9">
    <source>
        <dbReference type="NCBIfam" id="TIGR02209"/>
    </source>
</evidence>
<keyword evidence="6 8" id="KW-0472">Membrane</keyword>
<sequence>MALSRLSPRSLRHAWSAINWPNGRLMLVIGLVLACLLSAVAVISTTHQTRAQFVRLQQLERERDQLQTEWGQLLLEESAWSSPARIERQATERLDMRLPHVEEVEVIRP</sequence>
<name>A0A9D1WNZ0_9GAMM</name>
<keyword evidence="2 8" id="KW-1003">Cell membrane</keyword>
<keyword evidence="10" id="KW-0175">Coiled coil</keyword>
<reference evidence="11" key="1">
    <citation type="journal article" date="2021" name="PeerJ">
        <title>Extensive microbial diversity within the chicken gut microbiome revealed by metagenomics and culture.</title>
        <authorList>
            <person name="Gilroy R."/>
            <person name="Ravi A."/>
            <person name="Getino M."/>
            <person name="Pursley I."/>
            <person name="Horton D.L."/>
            <person name="Alikhan N.F."/>
            <person name="Baker D."/>
            <person name="Gharbi K."/>
            <person name="Hall N."/>
            <person name="Watson M."/>
            <person name="Adriaenssens E.M."/>
            <person name="Foster-Nyarko E."/>
            <person name="Jarju S."/>
            <person name="Secka A."/>
            <person name="Antonio M."/>
            <person name="Oren A."/>
            <person name="Chaudhuri R.R."/>
            <person name="La Ragione R."/>
            <person name="Hildebrand F."/>
            <person name="Pallen M.J."/>
        </authorList>
    </citation>
    <scope>NUCLEOTIDE SEQUENCE</scope>
    <source>
        <strain evidence="11">1193</strain>
    </source>
</reference>
<evidence type="ECO:0000313" key="11">
    <source>
        <dbReference type="EMBL" id="HIX62751.1"/>
    </source>
</evidence>
<feature type="coiled-coil region" evidence="10">
    <location>
        <begin position="49"/>
        <end position="76"/>
    </location>
</feature>
<dbReference type="PANTHER" id="PTHR37479:SF1">
    <property type="entry name" value="CELL DIVISION PROTEIN FTSL"/>
    <property type="match status" value="1"/>
</dbReference>
<evidence type="ECO:0000256" key="5">
    <source>
        <dbReference type="ARBA" id="ARBA00022989"/>
    </source>
</evidence>
<gene>
    <name evidence="8 11" type="primary">ftsL</name>
    <name evidence="11" type="ORF">H9854_11020</name>
</gene>
<dbReference type="GO" id="GO:0043093">
    <property type="term" value="P:FtsZ-dependent cytokinesis"/>
    <property type="evidence" value="ECO:0007669"/>
    <property type="project" value="UniProtKB-UniRule"/>
</dbReference>
<evidence type="ECO:0000313" key="12">
    <source>
        <dbReference type="Proteomes" id="UP000824248"/>
    </source>
</evidence>
<evidence type="ECO:0000256" key="1">
    <source>
        <dbReference type="ARBA" id="ARBA00004401"/>
    </source>
</evidence>
<reference evidence="11" key="2">
    <citation type="submission" date="2021-04" db="EMBL/GenBank/DDBJ databases">
        <authorList>
            <person name="Gilroy R."/>
        </authorList>
    </citation>
    <scope>NUCLEOTIDE SEQUENCE</scope>
    <source>
        <strain evidence="11">1193</strain>
    </source>
</reference>
<evidence type="ECO:0000256" key="7">
    <source>
        <dbReference type="ARBA" id="ARBA00023306"/>
    </source>
</evidence>
<accession>A0A9D1WNZ0</accession>
<keyword evidence="7 8" id="KW-0131">Cell cycle</keyword>
<comment type="subcellular location">
    <subcellularLocation>
        <location evidence="8">Cell inner membrane</location>
        <topology evidence="8">Single-pass type II membrane protein</topology>
    </subcellularLocation>
    <subcellularLocation>
        <location evidence="1">Cell membrane</location>
        <topology evidence="1">Single-pass type II membrane protein</topology>
    </subcellularLocation>
    <text evidence="8">Localizes to the division septum where it forms a ring structure.</text>
</comment>
<keyword evidence="8" id="KW-0997">Cell inner membrane</keyword>
<protein>
    <recommendedName>
        <fullName evidence="8 9">Cell division protein FtsL</fullName>
    </recommendedName>
</protein>
<dbReference type="EMBL" id="DXFC01000325">
    <property type="protein sequence ID" value="HIX62751.1"/>
    <property type="molecule type" value="Genomic_DNA"/>
</dbReference>
<dbReference type="HAMAP" id="MF_00910">
    <property type="entry name" value="FtsL"/>
    <property type="match status" value="1"/>
</dbReference>
<dbReference type="InterPro" id="IPR011922">
    <property type="entry name" value="Cell_div_FtsL"/>
</dbReference>
<comment type="subunit">
    <text evidence="8">Part of a complex composed of FtsB, FtsL and FtsQ.</text>
</comment>
<dbReference type="PROSITE" id="PS51257">
    <property type="entry name" value="PROKAR_LIPOPROTEIN"/>
    <property type="match status" value="1"/>
</dbReference>
<keyword evidence="4 8" id="KW-0812">Transmembrane</keyword>
<dbReference type="GO" id="GO:0032153">
    <property type="term" value="C:cell division site"/>
    <property type="evidence" value="ECO:0007669"/>
    <property type="project" value="UniProtKB-UniRule"/>
</dbReference>
<evidence type="ECO:0000256" key="8">
    <source>
        <dbReference type="HAMAP-Rule" id="MF_00910"/>
    </source>
</evidence>
<evidence type="ECO:0000256" key="10">
    <source>
        <dbReference type="SAM" id="Coils"/>
    </source>
</evidence>
<evidence type="ECO:0000256" key="2">
    <source>
        <dbReference type="ARBA" id="ARBA00022475"/>
    </source>
</evidence>
<proteinExistence type="inferred from homology"/>
<comment type="caution">
    <text evidence="11">The sequence shown here is derived from an EMBL/GenBank/DDBJ whole genome shotgun (WGS) entry which is preliminary data.</text>
</comment>
<dbReference type="PANTHER" id="PTHR37479">
    <property type="entry name" value="CELL DIVISION PROTEIN FTSL"/>
    <property type="match status" value="1"/>
</dbReference>
<dbReference type="AlphaFoldDB" id="A0A9D1WNZ0"/>
<keyword evidence="3 8" id="KW-0132">Cell division</keyword>
<dbReference type="Pfam" id="PF04999">
    <property type="entry name" value="FtsL"/>
    <property type="match status" value="1"/>
</dbReference>
<evidence type="ECO:0000256" key="3">
    <source>
        <dbReference type="ARBA" id="ARBA00022618"/>
    </source>
</evidence>
<dbReference type="NCBIfam" id="TIGR02209">
    <property type="entry name" value="ftsL_broad"/>
    <property type="match status" value="1"/>
</dbReference>
<organism evidence="11 12">
    <name type="scientific">Candidatus Halomonas stercoripullorum</name>
    <dbReference type="NCBI Taxonomy" id="2838617"/>
    <lineage>
        <taxon>Bacteria</taxon>
        <taxon>Pseudomonadati</taxon>
        <taxon>Pseudomonadota</taxon>
        <taxon>Gammaproteobacteria</taxon>
        <taxon>Oceanospirillales</taxon>
        <taxon>Halomonadaceae</taxon>
        <taxon>Halomonas</taxon>
    </lineage>
</organism>
<dbReference type="Proteomes" id="UP000824248">
    <property type="component" value="Unassembled WGS sequence"/>
</dbReference>